<feature type="region of interest" description="Disordered" evidence="1">
    <location>
        <begin position="21"/>
        <end position="58"/>
    </location>
</feature>
<reference evidence="2" key="2">
    <citation type="submission" date="2023-06" db="EMBL/GenBank/DDBJ databases">
        <authorList>
            <consortium name="Lawrence Berkeley National Laboratory"/>
            <person name="Mondo S.J."/>
            <person name="Hensen N."/>
            <person name="Bonometti L."/>
            <person name="Westerberg I."/>
            <person name="Brannstrom I.O."/>
            <person name="Guillou S."/>
            <person name="Cros-Aarteil S."/>
            <person name="Calhoun S."/>
            <person name="Haridas S."/>
            <person name="Kuo A."/>
            <person name="Pangilinan J."/>
            <person name="Riley R."/>
            <person name="Labutti K."/>
            <person name="Andreopoulos B."/>
            <person name="Lipzen A."/>
            <person name="Chen C."/>
            <person name="Yanf M."/>
            <person name="Daum C."/>
            <person name="Ng V."/>
            <person name="Clum A."/>
            <person name="Steindorff A."/>
            <person name="Ohm R."/>
            <person name="Martin F."/>
            <person name="Silar P."/>
            <person name="Natvig D."/>
            <person name="Lalanne C."/>
            <person name="Gautier V."/>
            <person name="Ament-Velasquez S.L."/>
            <person name="Kruys A."/>
            <person name="Hutchinson M.I."/>
            <person name="Powell A.J."/>
            <person name="Barry K."/>
            <person name="Miller A.N."/>
            <person name="Grigoriev I.V."/>
            <person name="Debuchy R."/>
            <person name="Gladieux P."/>
            <person name="Thoren M.H."/>
            <person name="Johannesson H."/>
        </authorList>
    </citation>
    <scope>NUCLEOTIDE SEQUENCE</scope>
    <source>
        <strain evidence="2">CBS 626.80</strain>
    </source>
</reference>
<feature type="compositionally biased region" description="Polar residues" evidence="1">
    <location>
        <begin position="540"/>
        <end position="552"/>
    </location>
</feature>
<feature type="compositionally biased region" description="Acidic residues" evidence="1">
    <location>
        <begin position="421"/>
        <end position="433"/>
    </location>
</feature>
<feature type="compositionally biased region" description="Polar residues" evidence="1">
    <location>
        <begin position="142"/>
        <end position="157"/>
    </location>
</feature>
<feature type="region of interest" description="Disordered" evidence="1">
    <location>
        <begin position="94"/>
        <end position="222"/>
    </location>
</feature>
<sequence>MDFHSQLPDRDPRPTLQVITAYPPQSQTSNHSYPLSGTSPGRESVGSDISSVPSMIEDHGSDISTEDEYQYHHTFRSGGLWNCFWNNTQAEEKDLQRANTPARPISHHAGIISTADSTPERKKSSSRPTLASSRPDSGFAQGDNNQWPLTPPYTSHSHPVLRTFSKPLPTSTYSLFPPTPPSDIQHSSSVPLPPRRSSLARPWTSETLRLEQTPQQQRSPVGVMCRRTSLGRKRKLGGEQLPVTTVCSPSPRSPTTSTTTASLVFRARPSIIPVPSSTSNLSQQMASAAYNTESSCLQAPYFTPTDLRGRPSLTNLRRNSHGPVFPRPPSSRDHNHQQQTRASQQQQRQQQRRLEERPLPPLPLHQRPQRPPRSSPPSPVVFPAPPTSPPPSLQPPPPPPPPPPSTLAPAPAPPVVSVFETDSDDEDTDSDSSSDEHNHFGAGGVVESFARRLMRSLLGGHGNHYSHESRNHHQRCASDYTSTCTSTATATATATNTTSRFTKAIHLKRPRSDAGDAAAAAAAQQLDVIEESGCRYRKSCSNARENGSSAKQNVLGRRGRLWGRSR</sequence>
<protein>
    <submittedName>
        <fullName evidence="2">Uncharacterized protein</fullName>
    </submittedName>
</protein>
<name>A0AAN6P3Y9_9PEZI</name>
<feature type="region of interest" description="Disordered" evidence="1">
    <location>
        <begin position="242"/>
        <end position="264"/>
    </location>
</feature>
<keyword evidence="3" id="KW-1185">Reference proteome</keyword>
<dbReference type="AlphaFoldDB" id="A0AAN6P3Y9"/>
<dbReference type="Proteomes" id="UP001303222">
    <property type="component" value="Unassembled WGS sequence"/>
</dbReference>
<gene>
    <name evidence="2" type="ORF">QBC32DRAFT_203171</name>
</gene>
<proteinExistence type="predicted"/>
<dbReference type="PRINTS" id="PR01217">
    <property type="entry name" value="PRICHEXTENSN"/>
</dbReference>
<feature type="compositionally biased region" description="Polar residues" evidence="1">
    <location>
        <begin position="204"/>
        <end position="219"/>
    </location>
</feature>
<evidence type="ECO:0000313" key="2">
    <source>
        <dbReference type="EMBL" id="KAK3956276.1"/>
    </source>
</evidence>
<comment type="caution">
    <text evidence="2">The sequence shown here is derived from an EMBL/GenBank/DDBJ whole genome shotgun (WGS) entry which is preliminary data.</text>
</comment>
<feature type="compositionally biased region" description="Basic residues" evidence="1">
    <location>
        <begin position="557"/>
        <end position="566"/>
    </location>
</feature>
<feature type="compositionally biased region" description="Pro residues" evidence="1">
    <location>
        <begin position="359"/>
        <end position="414"/>
    </location>
</feature>
<feature type="region of interest" description="Disordered" evidence="1">
    <location>
        <begin position="301"/>
        <end position="442"/>
    </location>
</feature>
<evidence type="ECO:0000256" key="1">
    <source>
        <dbReference type="SAM" id="MobiDB-lite"/>
    </source>
</evidence>
<feature type="compositionally biased region" description="Low complexity" evidence="1">
    <location>
        <begin position="187"/>
        <end position="202"/>
    </location>
</feature>
<feature type="compositionally biased region" description="Low complexity" evidence="1">
    <location>
        <begin position="242"/>
        <end position="260"/>
    </location>
</feature>
<feature type="region of interest" description="Disordered" evidence="1">
    <location>
        <begin position="540"/>
        <end position="566"/>
    </location>
</feature>
<feature type="compositionally biased region" description="Polar residues" evidence="1">
    <location>
        <begin position="23"/>
        <end position="53"/>
    </location>
</feature>
<reference evidence="2" key="1">
    <citation type="journal article" date="2023" name="Mol. Phylogenet. Evol.">
        <title>Genome-scale phylogeny and comparative genomics of the fungal order Sordariales.</title>
        <authorList>
            <person name="Hensen N."/>
            <person name="Bonometti L."/>
            <person name="Westerberg I."/>
            <person name="Brannstrom I.O."/>
            <person name="Guillou S."/>
            <person name="Cros-Aarteil S."/>
            <person name="Calhoun S."/>
            <person name="Haridas S."/>
            <person name="Kuo A."/>
            <person name="Mondo S."/>
            <person name="Pangilinan J."/>
            <person name="Riley R."/>
            <person name="LaButti K."/>
            <person name="Andreopoulos B."/>
            <person name="Lipzen A."/>
            <person name="Chen C."/>
            <person name="Yan M."/>
            <person name="Daum C."/>
            <person name="Ng V."/>
            <person name="Clum A."/>
            <person name="Steindorff A."/>
            <person name="Ohm R.A."/>
            <person name="Martin F."/>
            <person name="Silar P."/>
            <person name="Natvig D.O."/>
            <person name="Lalanne C."/>
            <person name="Gautier V."/>
            <person name="Ament-Velasquez S.L."/>
            <person name="Kruys A."/>
            <person name="Hutchinson M.I."/>
            <person name="Powell A.J."/>
            <person name="Barry K."/>
            <person name="Miller A.N."/>
            <person name="Grigoriev I.V."/>
            <person name="Debuchy R."/>
            <person name="Gladieux P."/>
            <person name="Hiltunen Thoren M."/>
            <person name="Johannesson H."/>
        </authorList>
    </citation>
    <scope>NUCLEOTIDE SEQUENCE</scope>
    <source>
        <strain evidence="2">CBS 626.80</strain>
    </source>
</reference>
<feature type="compositionally biased region" description="Low complexity" evidence="1">
    <location>
        <begin position="337"/>
        <end position="349"/>
    </location>
</feature>
<dbReference type="EMBL" id="MU859067">
    <property type="protein sequence ID" value="KAK3956276.1"/>
    <property type="molecule type" value="Genomic_DNA"/>
</dbReference>
<evidence type="ECO:0000313" key="3">
    <source>
        <dbReference type="Proteomes" id="UP001303222"/>
    </source>
</evidence>
<feature type="compositionally biased region" description="Polar residues" evidence="1">
    <location>
        <begin position="126"/>
        <end position="135"/>
    </location>
</feature>
<accession>A0AAN6P3Y9</accession>
<organism evidence="2 3">
    <name type="scientific">Pseudoneurospora amorphoporcata</name>
    <dbReference type="NCBI Taxonomy" id="241081"/>
    <lineage>
        <taxon>Eukaryota</taxon>
        <taxon>Fungi</taxon>
        <taxon>Dikarya</taxon>
        <taxon>Ascomycota</taxon>
        <taxon>Pezizomycotina</taxon>
        <taxon>Sordariomycetes</taxon>
        <taxon>Sordariomycetidae</taxon>
        <taxon>Sordariales</taxon>
        <taxon>Sordariaceae</taxon>
        <taxon>Pseudoneurospora</taxon>
    </lineage>
</organism>